<reference evidence="3" key="1">
    <citation type="submission" date="2020-01" db="EMBL/GenBank/DDBJ databases">
        <authorList>
            <consortium name="DOE Joint Genome Institute"/>
            <person name="Haridas S."/>
            <person name="Albert R."/>
            <person name="Binder M."/>
            <person name="Bloem J."/>
            <person name="Labutti K."/>
            <person name="Salamov A."/>
            <person name="Andreopoulos B."/>
            <person name="Baker S.E."/>
            <person name="Barry K."/>
            <person name="Bills G."/>
            <person name="Bluhm B.H."/>
            <person name="Cannon C."/>
            <person name="Castanera R."/>
            <person name="Culley D.E."/>
            <person name="Daum C."/>
            <person name="Ezra D."/>
            <person name="Gonzalez J.B."/>
            <person name="Henrissat B."/>
            <person name="Kuo A."/>
            <person name="Liang C."/>
            <person name="Lipzen A."/>
            <person name="Lutzoni F."/>
            <person name="Magnuson J."/>
            <person name="Mondo S."/>
            <person name="Nolan M."/>
            <person name="Ohm R."/>
            <person name="Pangilinan J."/>
            <person name="Park H.-J."/>
            <person name="Ramirez L."/>
            <person name="Alfaro M."/>
            <person name="Sun H."/>
            <person name="Tritt A."/>
            <person name="Yoshinaga Y."/>
            <person name="Zwiers L.-H."/>
            <person name="Turgeon B.G."/>
            <person name="Goodwin S.B."/>
            <person name="Spatafora J.W."/>
            <person name="Crous P.W."/>
            <person name="Grigoriev I.V."/>
        </authorList>
    </citation>
    <scope>NUCLEOTIDE SEQUENCE</scope>
    <source>
        <strain evidence="3">CBS 342.82</strain>
    </source>
</reference>
<reference evidence="3" key="3">
    <citation type="submission" date="2025-08" db="UniProtKB">
        <authorList>
            <consortium name="RefSeq"/>
        </authorList>
    </citation>
    <scope>IDENTIFICATION</scope>
    <source>
        <strain evidence="3">CBS 342.82</strain>
    </source>
</reference>
<protein>
    <submittedName>
        <fullName evidence="3">Uncharacterized protein</fullName>
    </submittedName>
</protein>
<feature type="compositionally biased region" description="Basic residues" evidence="1">
    <location>
        <begin position="13"/>
        <end position="25"/>
    </location>
</feature>
<evidence type="ECO:0000313" key="2">
    <source>
        <dbReference type="Proteomes" id="UP000504637"/>
    </source>
</evidence>
<name>A0A6J3MJ46_9PEZI</name>
<sequence>MSVSSHISTVRLPKPHRKLPPHQLRHHQFSSYGTARRHLHGNDLFQERSVSLVRAS</sequence>
<evidence type="ECO:0000256" key="1">
    <source>
        <dbReference type="SAM" id="MobiDB-lite"/>
    </source>
</evidence>
<dbReference type="RefSeq" id="XP_033464941.1">
    <property type="nucleotide sequence ID" value="XM_033603828.1"/>
</dbReference>
<dbReference type="GeneID" id="54361628"/>
<dbReference type="Proteomes" id="UP000504637">
    <property type="component" value="Unplaced"/>
</dbReference>
<gene>
    <name evidence="3" type="ORF">K489DRAFT_376063</name>
</gene>
<evidence type="ECO:0000313" key="3">
    <source>
        <dbReference type="RefSeq" id="XP_033464941.1"/>
    </source>
</evidence>
<proteinExistence type="predicted"/>
<dbReference type="AlphaFoldDB" id="A0A6J3MJ46"/>
<organism evidence="3">
    <name type="scientific">Dissoconium aciculare CBS 342.82</name>
    <dbReference type="NCBI Taxonomy" id="1314786"/>
    <lineage>
        <taxon>Eukaryota</taxon>
        <taxon>Fungi</taxon>
        <taxon>Dikarya</taxon>
        <taxon>Ascomycota</taxon>
        <taxon>Pezizomycotina</taxon>
        <taxon>Dothideomycetes</taxon>
        <taxon>Dothideomycetidae</taxon>
        <taxon>Mycosphaerellales</taxon>
        <taxon>Dissoconiaceae</taxon>
        <taxon>Dissoconium</taxon>
    </lineage>
</organism>
<feature type="region of interest" description="Disordered" evidence="1">
    <location>
        <begin position="1"/>
        <end position="25"/>
    </location>
</feature>
<accession>A0A6J3MJ46</accession>
<reference evidence="3" key="2">
    <citation type="submission" date="2020-04" db="EMBL/GenBank/DDBJ databases">
        <authorList>
            <consortium name="NCBI Genome Project"/>
        </authorList>
    </citation>
    <scope>NUCLEOTIDE SEQUENCE</scope>
    <source>
        <strain evidence="3">CBS 342.82</strain>
    </source>
</reference>
<keyword evidence="2" id="KW-1185">Reference proteome</keyword>